<accession>A0A0F9X044</accession>
<reference evidence="2" key="1">
    <citation type="journal article" date="2015" name="Nature">
        <title>Complex archaea that bridge the gap between prokaryotes and eukaryotes.</title>
        <authorList>
            <person name="Spang A."/>
            <person name="Saw J.H."/>
            <person name="Jorgensen S.L."/>
            <person name="Zaremba-Niedzwiedzka K."/>
            <person name="Martijn J."/>
            <person name="Lind A.E."/>
            <person name="van Eijk R."/>
            <person name="Schleper C."/>
            <person name="Guy L."/>
            <person name="Ettema T.J."/>
        </authorList>
    </citation>
    <scope>NUCLEOTIDE SEQUENCE</scope>
</reference>
<keyword evidence="1" id="KW-0812">Transmembrane</keyword>
<comment type="caution">
    <text evidence="2">The sequence shown here is derived from an EMBL/GenBank/DDBJ whole genome shotgun (WGS) entry which is preliminary data.</text>
</comment>
<dbReference type="InterPro" id="IPR010331">
    <property type="entry name" value="ExoD"/>
</dbReference>
<keyword evidence="1" id="KW-1133">Transmembrane helix</keyword>
<dbReference type="EMBL" id="LAZR01000097">
    <property type="protein sequence ID" value="KKN92136.1"/>
    <property type="molecule type" value="Genomic_DNA"/>
</dbReference>
<dbReference type="AlphaFoldDB" id="A0A0F9X044"/>
<evidence type="ECO:0000256" key="1">
    <source>
        <dbReference type="SAM" id="Phobius"/>
    </source>
</evidence>
<organism evidence="2">
    <name type="scientific">marine sediment metagenome</name>
    <dbReference type="NCBI Taxonomy" id="412755"/>
    <lineage>
        <taxon>unclassified sequences</taxon>
        <taxon>metagenomes</taxon>
        <taxon>ecological metagenomes</taxon>
    </lineage>
</organism>
<proteinExistence type="predicted"/>
<protein>
    <submittedName>
        <fullName evidence="2">Uncharacterized protein</fullName>
    </submittedName>
</protein>
<gene>
    <name evidence="2" type="ORF">LCGC14_0211940</name>
</gene>
<dbReference type="Pfam" id="PF06055">
    <property type="entry name" value="ExoD"/>
    <property type="match status" value="1"/>
</dbReference>
<evidence type="ECO:0000313" key="2">
    <source>
        <dbReference type="EMBL" id="KKN92136.1"/>
    </source>
</evidence>
<name>A0A0F9X044_9ZZZZ</name>
<keyword evidence="1" id="KW-0472">Membrane</keyword>
<feature type="transmembrane region" description="Helical" evidence="1">
    <location>
        <begin position="41"/>
        <end position="58"/>
    </location>
</feature>
<sequence length="66" mass="7053">MNPSHKPQDLEQLLDRINDAAEESGKVSFGAVMEQVGRRSFGPLLVLTGLVVLAPVISDIPGVPRS</sequence>